<keyword evidence="2" id="KW-1185">Reference proteome</keyword>
<organism evidence="1 2">
    <name type="scientific">Araneus ventricosus</name>
    <name type="common">Orbweaver spider</name>
    <name type="synonym">Epeira ventricosa</name>
    <dbReference type="NCBI Taxonomy" id="182803"/>
    <lineage>
        <taxon>Eukaryota</taxon>
        <taxon>Metazoa</taxon>
        <taxon>Ecdysozoa</taxon>
        <taxon>Arthropoda</taxon>
        <taxon>Chelicerata</taxon>
        <taxon>Arachnida</taxon>
        <taxon>Araneae</taxon>
        <taxon>Araneomorphae</taxon>
        <taxon>Entelegynae</taxon>
        <taxon>Araneoidea</taxon>
        <taxon>Araneidae</taxon>
        <taxon>Araneus</taxon>
    </lineage>
</organism>
<evidence type="ECO:0000313" key="1">
    <source>
        <dbReference type="EMBL" id="GBN42510.1"/>
    </source>
</evidence>
<name>A0A4Y2NW26_ARAVE</name>
<evidence type="ECO:0000313" key="2">
    <source>
        <dbReference type="Proteomes" id="UP000499080"/>
    </source>
</evidence>
<sequence length="103" mass="11945">MWKYQFSCEEELPFTVVDILSKWLNEMYLLNDVTLPRFMNFNDTSELHVFVVACKGAYPDCVLVSSGVERETKVRLIRVENRVASLKSLSIGIYGLLYRSRVC</sequence>
<protein>
    <submittedName>
        <fullName evidence="1">Uncharacterized protein</fullName>
    </submittedName>
</protein>
<comment type="caution">
    <text evidence="1">The sequence shown here is derived from an EMBL/GenBank/DDBJ whole genome shotgun (WGS) entry which is preliminary data.</text>
</comment>
<gene>
    <name evidence="1" type="ORF">AVEN_53572_1</name>
</gene>
<dbReference type="AlphaFoldDB" id="A0A4Y2NW26"/>
<dbReference type="Pfam" id="PF05380">
    <property type="entry name" value="Peptidase_A17"/>
    <property type="match status" value="1"/>
</dbReference>
<dbReference type="InterPro" id="IPR008042">
    <property type="entry name" value="Retrotrans_Pao"/>
</dbReference>
<dbReference type="OrthoDB" id="6421597at2759"/>
<reference evidence="1 2" key="1">
    <citation type="journal article" date="2019" name="Sci. Rep.">
        <title>Orb-weaving spider Araneus ventricosus genome elucidates the spidroin gene catalogue.</title>
        <authorList>
            <person name="Kono N."/>
            <person name="Nakamura H."/>
            <person name="Ohtoshi R."/>
            <person name="Moran D.A.P."/>
            <person name="Shinohara A."/>
            <person name="Yoshida Y."/>
            <person name="Fujiwara M."/>
            <person name="Mori M."/>
            <person name="Tomita M."/>
            <person name="Arakawa K."/>
        </authorList>
    </citation>
    <scope>NUCLEOTIDE SEQUENCE [LARGE SCALE GENOMIC DNA]</scope>
</reference>
<dbReference type="EMBL" id="BGPR01009820">
    <property type="protein sequence ID" value="GBN42510.1"/>
    <property type="molecule type" value="Genomic_DNA"/>
</dbReference>
<proteinExistence type="predicted"/>
<accession>A0A4Y2NW26</accession>
<dbReference type="Proteomes" id="UP000499080">
    <property type="component" value="Unassembled WGS sequence"/>
</dbReference>